<organism evidence="3 4">
    <name type="scientific">Miscanthus lutarioriparius</name>
    <dbReference type="NCBI Taxonomy" id="422564"/>
    <lineage>
        <taxon>Eukaryota</taxon>
        <taxon>Viridiplantae</taxon>
        <taxon>Streptophyta</taxon>
        <taxon>Embryophyta</taxon>
        <taxon>Tracheophyta</taxon>
        <taxon>Spermatophyta</taxon>
        <taxon>Magnoliopsida</taxon>
        <taxon>Liliopsida</taxon>
        <taxon>Poales</taxon>
        <taxon>Poaceae</taxon>
        <taxon>PACMAD clade</taxon>
        <taxon>Panicoideae</taxon>
        <taxon>Andropogonodae</taxon>
        <taxon>Andropogoneae</taxon>
        <taxon>Saccharinae</taxon>
        <taxon>Miscanthus</taxon>
    </lineage>
</organism>
<protein>
    <recommendedName>
        <fullName evidence="2">Neprosin PEP catalytic domain-containing protein</fullName>
    </recommendedName>
</protein>
<dbReference type="Pfam" id="PF03080">
    <property type="entry name" value="Neprosin"/>
    <property type="match status" value="1"/>
</dbReference>
<sequence>MASYAHLVRLLLVAFLVAAGWGWATAANDTQRFRPGDELRRYRRVQALLKRLNRPALRTIQARACTSPPLLLHCLLSLFRCRCVCVCAFIICNDDTDSDLACSVVGVSVCFQSPDGDLIDCVAAHLQPAFDHPRLRGQRPLADPLARPKGHHHRRFPSNDTTADAGVQLWAASGEACPEGSVPIRRVTESDVLRASSVRRFGRAPAGRVRRDSVSGGHEHAVGYVAGDEYYGAKASINVWAPQVSTASEFSLSQIWVIAGSFGNDLNTIEAGWQVSPQLYGDNAPRFFTYWTTDAYQTTGCYNLLCSGFIQTNSRIAMGAAISPTSAYNAGQFDISLLVWKDPNHGNWWLEFGSGELVGYWPSLLFSHLASHASMVQFGGEVVNTRASGSHTATQMGSGHYAGEGFGRASYFRNLEVVDWDNSLVPLAAGLHVTADHPNCYDIQGGVNAVWGNYFYYGGPGRNVRCT</sequence>
<reference evidence="3" key="1">
    <citation type="submission" date="2020-10" db="EMBL/GenBank/DDBJ databases">
        <authorList>
            <person name="Han B."/>
            <person name="Lu T."/>
            <person name="Zhao Q."/>
            <person name="Huang X."/>
            <person name="Zhao Y."/>
        </authorList>
    </citation>
    <scope>NUCLEOTIDE SEQUENCE</scope>
</reference>
<dbReference type="PANTHER" id="PTHR31589">
    <property type="entry name" value="PROTEIN, PUTATIVE (DUF239)-RELATED-RELATED"/>
    <property type="match status" value="1"/>
</dbReference>
<accession>A0A811NPE4</accession>
<dbReference type="InterPro" id="IPR004314">
    <property type="entry name" value="Neprosin"/>
</dbReference>
<proteinExistence type="predicted"/>
<dbReference type="InterPro" id="IPR053168">
    <property type="entry name" value="Glutamic_endopeptidase"/>
</dbReference>
<evidence type="ECO:0000313" key="3">
    <source>
        <dbReference type="EMBL" id="CAD6231254.1"/>
    </source>
</evidence>
<dbReference type="PANTHER" id="PTHR31589:SF254">
    <property type="entry name" value="OS01G0547133 PROTEIN"/>
    <property type="match status" value="1"/>
</dbReference>
<keyword evidence="4" id="KW-1185">Reference proteome</keyword>
<name>A0A811NPE4_9POAL</name>
<dbReference type="FunFam" id="3.90.1320.10:FF:000001">
    <property type="entry name" value="Putative carboxyl-terminal proteinase"/>
    <property type="match status" value="1"/>
</dbReference>
<dbReference type="OrthoDB" id="1858978at2759"/>
<keyword evidence="1" id="KW-0732">Signal</keyword>
<dbReference type="EMBL" id="CAJGYO010000005">
    <property type="protein sequence ID" value="CAD6231254.1"/>
    <property type="molecule type" value="Genomic_DNA"/>
</dbReference>
<feature type="chain" id="PRO_5032419481" description="Neprosin PEP catalytic domain-containing protein" evidence="1">
    <location>
        <begin position="27"/>
        <end position="467"/>
    </location>
</feature>
<gene>
    <name evidence="3" type="ORF">NCGR_LOCUS21367</name>
</gene>
<evidence type="ECO:0000313" key="4">
    <source>
        <dbReference type="Proteomes" id="UP000604825"/>
    </source>
</evidence>
<dbReference type="Gene3D" id="3.90.1320.10">
    <property type="entry name" value="Outer-capsid protein sigma 3, large lobe"/>
    <property type="match status" value="1"/>
</dbReference>
<evidence type="ECO:0000259" key="2">
    <source>
        <dbReference type="PROSITE" id="PS52045"/>
    </source>
</evidence>
<dbReference type="Pfam" id="PF14365">
    <property type="entry name" value="Neprosin_AP"/>
    <property type="match status" value="1"/>
</dbReference>
<feature type="domain" description="Neprosin PEP catalytic" evidence="2">
    <location>
        <begin position="212"/>
        <end position="467"/>
    </location>
</feature>
<dbReference type="AlphaFoldDB" id="A0A811NPE4"/>
<dbReference type="Proteomes" id="UP000604825">
    <property type="component" value="Unassembled WGS sequence"/>
</dbReference>
<evidence type="ECO:0000256" key="1">
    <source>
        <dbReference type="SAM" id="SignalP"/>
    </source>
</evidence>
<dbReference type="InterPro" id="IPR025521">
    <property type="entry name" value="Neprosin_propep"/>
</dbReference>
<comment type="caution">
    <text evidence="3">The sequence shown here is derived from an EMBL/GenBank/DDBJ whole genome shotgun (WGS) entry which is preliminary data.</text>
</comment>
<dbReference type="PROSITE" id="PS52045">
    <property type="entry name" value="NEPROSIN_PEP_CD"/>
    <property type="match status" value="1"/>
</dbReference>
<feature type="signal peptide" evidence="1">
    <location>
        <begin position="1"/>
        <end position="26"/>
    </location>
</feature>